<dbReference type="Pfam" id="PF20152">
    <property type="entry name" value="DUF6534"/>
    <property type="match status" value="1"/>
</dbReference>
<feature type="transmembrane region" description="Helical" evidence="1">
    <location>
        <begin position="47"/>
        <end position="68"/>
    </location>
</feature>
<dbReference type="OrthoDB" id="2562493at2759"/>
<evidence type="ECO:0000313" key="4">
    <source>
        <dbReference type="Proteomes" id="UP000310158"/>
    </source>
</evidence>
<evidence type="ECO:0000259" key="2">
    <source>
        <dbReference type="Pfam" id="PF20152"/>
    </source>
</evidence>
<feature type="transmembrane region" description="Helical" evidence="1">
    <location>
        <begin position="12"/>
        <end position="35"/>
    </location>
</feature>
<dbReference type="AlphaFoldDB" id="A0A4S4LM88"/>
<dbReference type="Proteomes" id="UP000310158">
    <property type="component" value="Unassembled WGS sequence"/>
</dbReference>
<gene>
    <name evidence="3" type="ORF">EW146_g7169</name>
</gene>
<dbReference type="EMBL" id="SGPL01000395">
    <property type="protein sequence ID" value="THH12997.1"/>
    <property type="molecule type" value="Genomic_DNA"/>
</dbReference>
<evidence type="ECO:0000313" key="3">
    <source>
        <dbReference type="EMBL" id="THH12997.1"/>
    </source>
</evidence>
<feature type="transmembrane region" description="Helical" evidence="1">
    <location>
        <begin position="118"/>
        <end position="140"/>
    </location>
</feature>
<feature type="domain" description="DUF6534" evidence="2">
    <location>
        <begin position="164"/>
        <end position="250"/>
    </location>
</feature>
<reference evidence="3 4" key="1">
    <citation type="submission" date="2019-02" db="EMBL/GenBank/DDBJ databases">
        <title>Genome sequencing of the rare red list fungi Bondarzewia mesenterica.</title>
        <authorList>
            <person name="Buettner E."/>
            <person name="Kellner H."/>
        </authorList>
    </citation>
    <scope>NUCLEOTIDE SEQUENCE [LARGE SCALE GENOMIC DNA]</scope>
    <source>
        <strain evidence="3 4">DSM 108281</strain>
    </source>
</reference>
<feature type="transmembrane region" description="Helical" evidence="1">
    <location>
        <begin position="160"/>
        <end position="179"/>
    </location>
</feature>
<keyword evidence="1" id="KW-0472">Membrane</keyword>
<comment type="caution">
    <text evidence="3">The sequence shown here is derived from an EMBL/GenBank/DDBJ whole genome shotgun (WGS) entry which is preliminary data.</text>
</comment>
<proteinExistence type="predicted"/>
<keyword evidence="4" id="KW-1185">Reference proteome</keyword>
<feature type="transmembrane region" description="Helical" evidence="1">
    <location>
        <begin position="199"/>
        <end position="218"/>
    </location>
</feature>
<dbReference type="PANTHER" id="PTHR40465">
    <property type="entry name" value="CHROMOSOME 1, WHOLE GENOME SHOTGUN SEQUENCE"/>
    <property type="match status" value="1"/>
</dbReference>
<accession>A0A4S4LM88</accession>
<organism evidence="3 4">
    <name type="scientific">Bondarzewia mesenterica</name>
    <dbReference type="NCBI Taxonomy" id="1095465"/>
    <lineage>
        <taxon>Eukaryota</taxon>
        <taxon>Fungi</taxon>
        <taxon>Dikarya</taxon>
        <taxon>Basidiomycota</taxon>
        <taxon>Agaricomycotina</taxon>
        <taxon>Agaricomycetes</taxon>
        <taxon>Russulales</taxon>
        <taxon>Bondarzewiaceae</taxon>
        <taxon>Bondarzewia</taxon>
    </lineage>
</organism>
<keyword evidence="1" id="KW-1133">Transmembrane helix</keyword>
<feature type="transmembrane region" description="Helical" evidence="1">
    <location>
        <begin position="88"/>
        <end position="106"/>
    </location>
</feature>
<protein>
    <recommendedName>
        <fullName evidence="2">DUF6534 domain-containing protein</fullName>
    </recommendedName>
</protein>
<dbReference type="InterPro" id="IPR045339">
    <property type="entry name" value="DUF6534"/>
</dbReference>
<sequence>MSTINLNLVMGPLVLASMLNYLVYGICIMQFYEYYASGYKDDLKTRLFVIYLLILDTFATALNAYLIWHYTVDGFGNDAIIGSTPWSYNIVPILSVFASVPIQHFLSWRIRKFAKSWILFCCLSIISLVSGVCGIVASASALRVGQISNNGTLLPFADTWLASATFCDVSITALLFFHLSRARTGFSRTDTMIFRLLRISLEAAVPVTVFTVCDLAILTSHPTTNVHMIFAVPMGRIYTNTLLTTLNMRAKPEDPESEHSHTTFHLDHLQSGLPTQVHIAVDRDVVSDSYSGRANDNSDLKSNMKV</sequence>
<keyword evidence="1" id="KW-0812">Transmembrane</keyword>
<name>A0A4S4LM88_9AGAM</name>
<dbReference type="PANTHER" id="PTHR40465:SF1">
    <property type="entry name" value="DUF6534 DOMAIN-CONTAINING PROTEIN"/>
    <property type="match status" value="1"/>
</dbReference>
<evidence type="ECO:0000256" key="1">
    <source>
        <dbReference type="SAM" id="Phobius"/>
    </source>
</evidence>